<evidence type="ECO:0000256" key="5">
    <source>
        <dbReference type="ARBA" id="ARBA00023002"/>
    </source>
</evidence>
<accession>A0A7N0VKJ8</accession>
<dbReference type="GO" id="GO:0016705">
    <property type="term" value="F:oxidoreductase activity, acting on paired donors, with incorporation or reduction of molecular oxygen"/>
    <property type="evidence" value="ECO:0007669"/>
    <property type="project" value="InterPro"/>
</dbReference>
<dbReference type="GO" id="GO:0005506">
    <property type="term" value="F:iron ion binding"/>
    <property type="evidence" value="ECO:0007669"/>
    <property type="project" value="InterPro"/>
</dbReference>
<dbReference type="InterPro" id="IPR036396">
    <property type="entry name" value="Cyt_P450_sf"/>
</dbReference>
<dbReference type="Gene3D" id="1.10.630.10">
    <property type="entry name" value="Cytochrome P450"/>
    <property type="match status" value="2"/>
</dbReference>
<dbReference type="PRINTS" id="PR00385">
    <property type="entry name" value="P450"/>
</dbReference>
<dbReference type="AlphaFoldDB" id="A0A7N0VKJ8"/>
<dbReference type="PANTHER" id="PTHR47955:SF19">
    <property type="entry name" value="CYTOCHROME P450 71A9-LIKE ISOFORM X1"/>
    <property type="match status" value="1"/>
</dbReference>
<dbReference type="PROSITE" id="PS00086">
    <property type="entry name" value="CYTOCHROME_P450"/>
    <property type="match status" value="1"/>
</dbReference>
<keyword evidence="7 9" id="KW-0503">Monooxygenase</keyword>
<name>A0A7N0VKJ8_KALFE</name>
<dbReference type="Pfam" id="PF00067">
    <property type="entry name" value="p450"/>
    <property type="match status" value="2"/>
</dbReference>
<organism evidence="10 11">
    <name type="scientific">Kalanchoe fedtschenkoi</name>
    <name type="common">Lavender scallops</name>
    <name type="synonym">South American air plant</name>
    <dbReference type="NCBI Taxonomy" id="63787"/>
    <lineage>
        <taxon>Eukaryota</taxon>
        <taxon>Viridiplantae</taxon>
        <taxon>Streptophyta</taxon>
        <taxon>Embryophyta</taxon>
        <taxon>Tracheophyta</taxon>
        <taxon>Spermatophyta</taxon>
        <taxon>Magnoliopsida</taxon>
        <taxon>eudicotyledons</taxon>
        <taxon>Gunneridae</taxon>
        <taxon>Pentapetalae</taxon>
        <taxon>Saxifragales</taxon>
        <taxon>Crassulaceae</taxon>
        <taxon>Kalanchoe</taxon>
    </lineage>
</organism>
<dbReference type="FunFam" id="1.10.630.10:FF:000126">
    <property type="entry name" value="Predicted protein"/>
    <property type="match status" value="1"/>
</dbReference>
<evidence type="ECO:0000256" key="4">
    <source>
        <dbReference type="ARBA" id="ARBA00022723"/>
    </source>
</evidence>
<dbReference type="GO" id="GO:0004497">
    <property type="term" value="F:monooxygenase activity"/>
    <property type="evidence" value="ECO:0007669"/>
    <property type="project" value="UniProtKB-KW"/>
</dbReference>
<dbReference type="Proteomes" id="UP000594263">
    <property type="component" value="Unplaced"/>
</dbReference>
<evidence type="ECO:0000256" key="6">
    <source>
        <dbReference type="ARBA" id="ARBA00023004"/>
    </source>
</evidence>
<dbReference type="Gramene" id="Kaladp1129s0016.1.v1.1">
    <property type="protein sequence ID" value="Kaladp1129s0016.1.v1.1"/>
    <property type="gene ID" value="Kaladp1129s0016.v1.1"/>
</dbReference>
<evidence type="ECO:0000256" key="9">
    <source>
        <dbReference type="RuleBase" id="RU000461"/>
    </source>
</evidence>
<evidence type="ECO:0008006" key="12">
    <source>
        <dbReference type="Google" id="ProtNLM"/>
    </source>
</evidence>
<reference evidence="10" key="1">
    <citation type="submission" date="2021-01" db="UniProtKB">
        <authorList>
            <consortium name="EnsemblPlants"/>
        </authorList>
    </citation>
    <scope>IDENTIFICATION</scope>
</reference>
<evidence type="ECO:0000313" key="10">
    <source>
        <dbReference type="EnsemblPlants" id="Kaladp1129s0016.1.v1.1"/>
    </source>
</evidence>
<feature type="binding site" description="axial binding residue" evidence="8">
    <location>
        <position position="345"/>
    </location>
    <ligand>
        <name>heme</name>
        <dbReference type="ChEBI" id="CHEBI:30413"/>
    </ligand>
    <ligandPart>
        <name>Fe</name>
        <dbReference type="ChEBI" id="CHEBI:18248"/>
    </ligandPart>
</feature>
<dbReference type="GO" id="GO:0020037">
    <property type="term" value="F:heme binding"/>
    <property type="evidence" value="ECO:0007669"/>
    <property type="project" value="InterPro"/>
</dbReference>
<keyword evidence="3 8" id="KW-0349">Heme</keyword>
<dbReference type="PANTHER" id="PTHR47955">
    <property type="entry name" value="CYTOCHROME P450 FAMILY 71 PROTEIN"/>
    <property type="match status" value="1"/>
</dbReference>
<dbReference type="InterPro" id="IPR001128">
    <property type="entry name" value="Cyt_P450"/>
</dbReference>
<evidence type="ECO:0000256" key="7">
    <source>
        <dbReference type="ARBA" id="ARBA00023033"/>
    </source>
</evidence>
<comment type="similarity">
    <text evidence="2 9">Belongs to the cytochrome P450 family.</text>
</comment>
<evidence type="ECO:0000256" key="8">
    <source>
        <dbReference type="PIRSR" id="PIRSR602401-1"/>
    </source>
</evidence>
<keyword evidence="6 8" id="KW-0408">Iron</keyword>
<protein>
    <recommendedName>
        <fullName evidence="12">Cytochrome P450</fullName>
    </recommendedName>
</protein>
<dbReference type="CDD" id="cd11072">
    <property type="entry name" value="CYP71-like"/>
    <property type="match status" value="1"/>
</dbReference>
<evidence type="ECO:0000256" key="2">
    <source>
        <dbReference type="ARBA" id="ARBA00010617"/>
    </source>
</evidence>
<dbReference type="SUPFAM" id="SSF48264">
    <property type="entry name" value="Cytochrome P450"/>
    <property type="match status" value="1"/>
</dbReference>
<evidence type="ECO:0000256" key="3">
    <source>
        <dbReference type="ARBA" id="ARBA00022617"/>
    </source>
</evidence>
<keyword evidence="11" id="KW-1185">Reference proteome</keyword>
<dbReference type="PRINTS" id="PR00463">
    <property type="entry name" value="EP450I"/>
</dbReference>
<dbReference type="OMA" id="VHRAMRM"/>
<evidence type="ECO:0000313" key="11">
    <source>
        <dbReference type="Proteomes" id="UP000594263"/>
    </source>
</evidence>
<keyword evidence="4 8" id="KW-0479">Metal-binding</keyword>
<dbReference type="EnsemblPlants" id="Kaladp1129s0016.1.v1.1">
    <property type="protein sequence ID" value="Kaladp1129s0016.1.v1.1"/>
    <property type="gene ID" value="Kaladp1129s0016.v1.1"/>
</dbReference>
<evidence type="ECO:0000256" key="1">
    <source>
        <dbReference type="ARBA" id="ARBA00001971"/>
    </source>
</evidence>
<sequence length="403" mass="45212">MSHEPEIRFLSDSTILDCEWSKKYFTLTTILASLAKKHGPVMLLHIGHVPTIVISSAKAAKEALKTRDPDFCGRPPKFCAARLTYGYSDMGFAPYGEYWRQMRKITSLELYGSRRMQSFLAASRIDELDTLLKSFASSAAKGEAVDLGEKLFAFSSGTMFKITYGTSFKGSMTDDKGFEKLINEAEGLLGAFASADYFGYPDLILAGVDTSALTTNWAMTELMSNPSAMKKAQDEIRHSMAGKTQISKQDIESLKYLKMVLKETLRLHPPAPLMPPKVTTADTQIFGYDIKAGTRVYMNVWAIGRDPETWEDPEKFFPERFEESPIDYRGQHFELIPFGSGRRMCPGYTMGLATIELALANMLHRFDWKLPEGMRKEDISVEEGAGLTTYKKLPLRLVPVVKC</sequence>
<proteinExistence type="inferred from homology"/>
<dbReference type="InterPro" id="IPR002401">
    <property type="entry name" value="Cyt_P450_E_grp-I"/>
</dbReference>
<dbReference type="InterPro" id="IPR017972">
    <property type="entry name" value="Cyt_P450_CS"/>
</dbReference>
<comment type="cofactor">
    <cofactor evidence="1 8">
        <name>heme</name>
        <dbReference type="ChEBI" id="CHEBI:30413"/>
    </cofactor>
</comment>
<keyword evidence="5 9" id="KW-0560">Oxidoreductase</keyword>